<evidence type="ECO:0000313" key="6">
    <source>
        <dbReference type="Proteomes" id="UP000246464"/>
    </source>
</evidence>
<feature type="domain" description="Aconitase/3-isopropylmalate dehydratase large subunit alpha/beta/alpha" evidence="4">
    <location>
        <begin position="72"/>
        <end position="227"/>
    </location>
</feature>
<keyword evidence="6" id="KW-1185">Reference proteome</keyword>
<dbReference type="PRINTS" id="PR00415">
    <property type="entry name" value="ACONITASE"/>
</dbReference>
<dbReference type="Proteomes" id="UP000246464">
    <property type="component" value="Chromosome 6"/>
</dbReference>
<dbReference type="PANTHER" id="PTHR11670">
    <property type="entry name" value="ACONITASE/IRON-RESPONSIVE ELEMENT FAMILY MEMBER"/>
    <property type="match status" value="1"/>
</dbReference>
<proteinExistence type="predicted"/>
<accession>A0A2U9BIM4</accession>
<evidence type="ECO:0000259" key="4">
    <source>
        <dbReference type="Pfam" id="PF00330"/>
    </source>
</evidence>
<dbReference type="GO" id="GO:0051536">
    <property type="term" value="F:iron-sulfur cluster binding"/>
    <property type="evidence" value="ECO:0007669"/>
    <property type="project" value="UniProtKB-KW"/>
</dbReference>
<reference evidence="5 6" key="1">
    <citation type="submission" date="2017-12" db="EMBL/GenBank/DDBJ databases">
        <title>Integrating genomic resources of turbot (Scophthalmus maximus) in depth evaluation of genetic and physical mapping variation across individuals.</title>
        <authorList>
            <person name="Martinez P."/>
        </authorList>
    </citation>
    <scope>NUCLEOTIDE SEQUENCE [LARGE SCALE GENOMIC DNA]</scope>
</reference>
<dbReference type="InterPro" id="IPR001030">
    <property type="entry name" value="Acoase/IPM_deHydtase_lsu_aba"/>
</dbReference>
<organism evidence="5 6">
    <name type="scientific">Scophthalmus maximus</name>
    <name type="common">Turbot</name>
    <name type="synonym">Psetta maxima</name>
    <dbReference type="NCBI Taxonomy" id="52904"/>
    <lineage>
        <taxon>Eukaryota</taxon>
        <taxon>Metazoa</taxon>
        <taxon>Chordata</taxon>
        <taxon>Craniata</taxon>
        <taxon>Vertebrata</taxon>
        <taxon>Euteleostomi</taxon>
        <taxon>Actinopterygii</taxon>
        <taxon>Neopterygii</taxon>
        <taxon>Teleostei</taxon>
        <taxon>Neoteleostei</taxon>
        <taxon>Acanthomorphata</taxon>
        <taxon>Carangaria</taxon>
        <taxon>Pleuronectiformes</taxon>
        <taxon>Pleuronectoidei</taxon>
        <taxon>Scophthalmidae</taxon>
        <taxon>Scophthalmus</taxon>
    </lineage>
</organism>
<keyword evidence="2" id="KW-0408">Iron</keyword>
<dbReference type="Pfam" id="PF00330">
    <property type="entry name" value="Aconitase"/>
    <property type="match status" value="1"/>
</dbReference>
<keyword evidence="1" id="KW-0479">Metal-binding</keyword>
<dbReference type="AlphaFoldDB" id="A0A2U9BIM4"/>
<dbReference type="Gene3D" id="3.30.499.10">
    <property type="entry name" value="Aconitase, domain 3"/>
    <property type="match status" value="1"/>
</dbReference>
<protein>
    <submittedName>
        <fullName evidence="5">Putative cytoplasmic aconitate hydratase</fullName>
    </submittedName>
</protein>
<evidence type="ECO:0000313" key="5">
    <source>
        <dbReference type="EMBL" id="AWP03392.1"/>
    </source>
</evidence>
<dbReference type="InterPro" id="IPR015931">
    <property type="entry name" value="Acnase/IPM_dHydase_lsu_aba_1/3"/>
</dbReference>
<dbReference type="GO" id="GO:0046872">
    <property type="term" value="F:metal ion binding"/>
    <property type="evidence" value="ECO:0007669"/>
    <property type="project" value="UniProtKB-KW"/>
</dbReference>
<dbReference type="SUPFAM" id="SSF53732">
    <property type="entry name" value="Aconitase iron-sulfur domain"/>
    <property type="match status" value="1"/>
</dbReference>
<keyword evidence="3" id="KW-0411">Iron-sulfur</keyword>
<sequence>MRMSKALNNPFQHVVEPLDPEDPKQQFFNLFKLGDSRYDRLPFSIRVLLESAVRNCDEFLVKSSDVESILNWKQTQAQTVEVPFRPARVILQDFTGVPAVVDFAAMRDAVMKLGGDPEKINPVCPADLVIDHSIQVDFNRKTDSLQKNQDLEFDRNRERFQFLKWGSKAFRNMRIIPPGSGIVHQVNLEYLARVVFNNDGFFYPDSLVGTDSHTTMIDGLGVLGWGETIPAVFRRLILSTLSNNFGYLVSRRLSYVHFLSLCLSAHLLQMICLSKNGCCGIFLLLFSIRNPGPTAPAYGLTMGLRISSRYLMVVRVPLTSTWRAVRPSKEMLPHTITDPPAKPVMLEDAAGSITFSTASPASVTSVTCAQCEPALICEEHRAPLAHLPILVFAGKCQSPCTVSDCKNRPHLWTSGPHTTLVESASDSLSRNMHISGPLEVMLQGSGRAPPVPSCTEEEVAVLLLACCPPTAPSTSPGVLACLLTPLHATSRAENTNKIQNVLSNSSEVILALAMLNRSKEKTNKRKVKSYHVHGKFGLKGSPLAGRAEILTLCITKNTQKNPGIPVEARCDTFFNRCQQKRDKGTRSCLNDRRLLFLRRQDNSPAVNGCAHSPGHRSSSQPAT</sequence>
<evidence type="ECO:0000256" key="1">
    <source>
        <dbReference type="ARBA" id="ARBA00022723"/>
    </source>
</evidence>
<gene>
    <name evidence="5" type="ORF">SMAX5B_014170</name>
</gene>
<name>A0A2U9BIM4_SCOMX</name>
<dbReference type="EMBL" id="CP026248">
    <property type="protein sequence ID" value="AWP03392.1"/>
    <property type="molecule type" value="Genomic_DNA"/>
</dbReference>
<dbReference type="InterPro" id="IPR036008">
    <property type="entry name" value="Aconitase_4Fe-4S_dom"/>
</dbReference>
<evidence type="ECO:0000256" key="2">
    <source>
        <dbReference type="ARBA" id="ARBA00023004"/>
    </source>
</evidence>
<dbReference type="InterPro" id="IPR006249">
    <property type="entry name" value="Aconitase/IRP2"/>
</dbReference>
<evidence type="ECO:0000256" key="3">
    <source>
        <dbReference type="ARBA" id="ARBA00023014"/>
    </source>
</evidence>